<evidence type="ECO:0000256" key="9">
    <source>
        <dbReference type="ARBA" id="ARBA00023098"/>
    </source>
</evidence>
<dbReference type="GO" id="GO:0006680">
    <property type="term" value="P:glucosylceramide catabolic process"/>
    <property type="evidence" value="ECO:0007669"/>
    <property type="project" value="UniProtKB-ARBA"/>
</dbReference>
<evidence type="ECO:0000259" key="14">
    <source>
        <dbReference type="Pfam" id="PF02055"/>
    </source>
</evidence>
<dbReference type="GO" id="GO:0006914">
    <property type="term" value="P:autophagy"/>
    <property type="evidence" value="ECO:0007669"/>
    <property type="project" value="UniProtKB-ARBA"/>
</dbReference>
<dbReference type="InterPro" id="IPR017853">
    <property type="entry name" value="GH"/>
</dbReference>
<dbReference type="PANTHER" id="PTHR11069">
    <property type="entry name" value="GLUCOSYLCERAMIDASE"/>
    <property type="match status" value="1"/>
</dbReference>
<evidence type="ECO:0000256" key="2">
    <source>
        <dbReference type="ARBA" id="ARBA00004760"/>
    </source>
</evidence>
<dbReference type="InterPro" id="IPR033452">
    <property type="entry name" value="GH30_C"/>
</dbReference>
<gene>
    <name evidence="16" type="ORF">g.10351</name>
</gene>
<dbReference type="GO" id="GO:0032006">
    <property type="term" value="P:regulation of TOR signaling"/>
    <property type="evidence" value="ECO:0007669"/>
    <property type="project" value="UniProtKB-ARBA"/>
</dbReference>
<protein>
    <recommendedName>
        <fullName evidence="5 12">Glucosylceramidase</fullName>
        <ecNumber evidence="5 12">3.2.1.45</ecNumber>
    </recommendedName>
</protein>
<evidence type="ECO:0000259" key="15">
    <source>
        <dbReference type="Pfam" id="PF17189"/>
    </source>
</evidence>
<dbReference type="GO" id="GO:0007040">
    <property type="term" value="P:lysosome organization"/>
    <property type="evidence" value="ECO:0007669"/>
    <property type="project" value="UniProtKB-ARBA"/>
</dbReference>
<evidence type="ECO:0000256" key="8">
    <source>
        <dbReference type="ARBA" id="ARBA00022919"/>
    </source>
</evidence>
<dbReference type="GO" id="GO:0008202">
    <property type="term" value="P:steroid metabolic process"/>
    <property type="evidence" value="ECO:0007669"/>
    <property type="project" value="UniProtKB-ARBA"/>
</dbReference>
<dbReference type="GO" id="GO:0030163">
    <property type="term" value="P:protein catabolic process"/>
    <property type="evidence" value="ECO:0007669"/>
    <property type="project" value="UniProtKB-ARBA"/>
</dbReference>
<dbReference type="PRINTS" id="PR00843">
    <property type="entry name" value="GLHYDRLASE30"/>
</dbReference>
<evidence type="ECO:0000256" key="11">
    <source>
        <dbReference type="ARBA" id="ARBA00051345"/>
    </source>
</evidence>
<dbReference type="GO" id="GO:0051246">
    <property type="term" value="P:regulation of protein metabolic process"/>
    <property type="evidence" value="ECO:0007669"/>
    <property type="project" value="UniProtKB-ARBA"/>
</dbReference>
<dbReference type="Gene3D" id="3.20.20.80">
    <property type="entry name" value="Glycosidases"/>
    <property type="match status" value="1"/>
</dbReference>
<evidence type="ECO:0000256" key="10">
    <source>
        <dbReference type="ARBA" id="ARBA00050474"/>
    </source>
</evidence>
<organism evidence="16">
    <name type="scientific">Clastoptera arizonana</name>
    <name type="common">Arizona spittle bug</name>
    <dbReference type="NCBI Taxonomy" id="38151"/>
    <lineage>
        <taxon>Eukaryota</taxon>
        <taxon>Metazoa</taxon>
        <taxon>Ecdysozoa</taxon>
        <taxon>Arthropoda</taxon>
        <taxon>Hexapoda</taxon>
        <taxon>Insecta</taxon>
        <taxon>Pterygota</taxon>
        <taxon>Neoptera</taxon>
        <taxon>Paraneoptera</taxon>
        <taxon>Hemiptera</taxon>
        <taxon>Auchenorrhyncha</taxon>
        <taxon>Cercopoidea</taxon>
        <taxon>Clastopteridae</taxon>
        <taxon>Clastoptera</taxon>
    </lineage>
</organism>
<evidence type="ECO:0000313" key="16">
    <source>
        <dbReference type="EMBL" id="JAS36767.1"/>
    </source>
</evidence>
<comment type="catalytic activity">
    <reaction evidence="1">
        <text>a beta-D-glucosyl-(1&lt;-&gt;1')-N-acylsphing-4-enine + H2O = an N-acylsphing-4-enine + D-glucose</text>
        <dbReference type="Rhea" id="RHEA:13269"/>
        <dbReference type="ChEBI" id="CHEBI:4167"/>
        <dbReference type="ChEBI" id="CHEBI:15377"/>
        <dbReference type="ChEBI" id="CHEBI:22801"/>
        <dbReference type="ChEBI" id="CHEBI:52639"/>
        <dbReference type="EC" id="3.2.1.45"/>
    </reaction>
    <physiologicalReaction direction="left-to-right" evidence="1">
        <dbReference type="Rhea" id="RHEA:13270"/>
    </physiologicalReaction>
</comment>
<dbReference type="GO" id="GO:0005764">
    <property type="term" value="C:lysosome"/>
    <property type="evidence" value="ECO:0007669"/>
    <property type="project" value="UniProtKB-ARBA"/>
</dbReference>
<dbReference type="PANTHER" id="PTHR11069:SF23">
    <property type="entry name" value="LYSOSOMAL ACID GLUCOSYLCERAMIDASE"/>
    <property type="match status" value="1"/>
</dbReference>
<dbReference type="Gene3D" id="2.60.40.1180">
    <property type="entry name" value="Golgi alpha-mannosidase II"/>
    <property type="match status" value="1"/>
</dbReference>
<evidence type="ECO:0000256" key="13">
    <source>
        <dbReference type="SAM" id="SignalP"/>
    </source>
</evidence>
<evidence type="ECO:0000256" key="7">
    <source>
        <dbReference type="ARBA" id="ARBA00022801"/>
    </source>
</evidence>
<feature type="chain" id="PRO_5008582179" description="Glucosylceramidase" evidence="13">
    <location>
        <begin position="27"/>
        <end position="521"/>
    </location>
</feature>
<feature type="signal peptide" evidence="13">
    <location>
        <begin position="1"/>
        <end position="26"/>
    </location>
</feature>
<dbReference type="SUPFAM" id="SSF51011">
    <property type="entry name" value="Glycosyl hydrolase domain"/>
    <property type="match status" value="1"/>
</dbReference>
<keyword evidence="12" id="KW-0326">Glycosidase</keyword>
<accession>A0A1B6EFR1</accession>
<dbReference type="InterPro" id="IPR033453">
    <property type="entry name" value="Glyco_hydro_30_TIM-barrel"/>
</dbReference>
<evidence type="ECO:0000256" key="12">
    <source>
        <dbReference type="RuleBase" id="RU361188"/>
    </source>
</evidence>
<dbReference type="EC" id="3.2.1.45" evidence="5 12"/>
<proteinExistence type="inferred from homology"/>
<dbReference type="GO" id="GO:0006066">
    <property type="term" value="P:alcohol metabolic process"/>
    <property type="evidence" value="ECO:0007669"/>
    <property type="project" value="UniProtKB-ARBA"/>
</dbReference>
<dbReference type="Pfam" id="PF02055">
    <property type="entry name" value="Glyco_hydro_30"/>
    <property type="match status" value="1"/>
</dbReference>
<comment type="pathway">
    <text evidence="2">Lipid metabolism; sphingolipid metabolism.</text>
</comment>
<dbReference type="AlphaFoldDB" id="A0A1B6EFR1"/>
<keyword evidence="6 13" id="KW-0732">Signal</keyword>
<keyword evidence="7 12" id="KW-0378">Hydrolase</keyword>
<evidence type="ECO:0000256" key="4">
    <source>
        <dbReference type="ARBA" id="ARBA00005382"/>
    </source>
</evidence>
<dbReference type="FunFam" id="3.20.20.80:FF:000030">
    <property type="entry name" value="Lysosomal acid glucosylceramidase"/>
    <property type="match status" value="1"/>
</dbReference>
<dbReference type="GO" id="GO:0005102">
    <property type="term" value="F:signaling receptor binding"/>
    <property type="evidence" value="ECO:0007669"/>
    <property type="project" value="UniProtKB-ARBA"/>
</dbReference>
<comment type="similarity">
    <text evidence="4 12">Belongs to the glycosyl hydrolase 30 family.</text>
</comment>
<keyword evidence="9 12" id="KW-0443">Lipid metabolism</keyword>
<comment type="catalytic activity">
    <reaction evidence="10">
        <text>a beta-D-glucosylceramide + H2O = an N-acyl-sphingoid base + D-glucose</text>
        <dbReference type="Rhea" id="RHEA:81447"/>
        <dbReference type="ChEBI" id="CHEBI:4167"/>
        <dbReference type="ChEBI" id="CHEBI:15377"/>
        <dbReference type="ChEBI" id="CHEBI:83264"/>
        <dbReference type="ChEBI" id="CHEBI:83273"/>
    </reaction>
    <physiologicalReaction direction="left-to-right" evidence="10">
        <dbReference type="Rhea" id="RHEA:81448"/>
    </physiologicalReaction>
</comment>
<dbReference type="SUPFAM" id="SSF51445">
    <property type="entry name" value="(Trans)glycosidases"/>
    <property type="match status" value="1"/>
</dbReference>
<sequence length="521" mass="59202">MFYYCKMLKDFLRWCFLLTTIEFVLASNPCNQRVYSSGIVCVCNATYTDTIEEVGSLLSGQYVSYLSTKDGLRMRKTSGEFTSSKSTMDSGNTKFTFNPSMTFQKMIGFGGAITDSAAISILSLSESAQNNLLSSYFSKSGSKYNILRVPIAGTDFSTHPYTYDDKGEDHSGLTNFNLKLEDYILKIPIIKQIKEISVQELKLFGSAWSAPVYMKTNKNITGFGFLEKKYYSDWADYHIKFLKAYKDNGILFWALTSGNEPGNAFYPQLINFNSMGWTPWTQKEWIGYHLGPKLEQSGFHDVLLIGLDDIIIYLPLWMELIFEDENAKKYIDGIGVHWYFDTKSSISKLQDTHDEFPDKFLLYTESSEVLEDSGNIPFGSWTSGQNYIHSIISTVNHWVTGWIDWNLALNLEGGTNWVNGSTDCPIIVNKTSDEFYKQPMYYALAHFSAFVSPGARRMDIQPQVFGNIETTTFLNPDSSIVIILYNSGDNVESITLIDSNSLKCLNYQIEKRSFNTIVYQP</sequence>
<evidence type="ECO:0000256" key="1">
    <source>
        <dbReference type="ARBA" id="ARBA00001013"/>
    </source>
</evidence>
<dbReference type="GO" id="GO:0005774">
    <property type="term" value="C:vacuolar membrane"/>
    <property type="evidence" value="ECO:0007669"/>
    <property type="project" value="UniProtKB-ARBA"/>
</dbReference>
<comment type="catalytic activity">
    <reaction evidence="11">
        <text>an N-acyl-1-beta-D-glucosyl-15-methylhexadecasphing-4-enine + H2O = an N-acyl-15-methylhexadecasphing-4-enine + D-glucose</text>
        <dbReference type="Rhea" id="RHEA:34755"/>
        <dbReference type="ChEBI" id="CHEBI:4167"/>
        <dbReference type="ChEBI" id="CHEBI:15377"/>
        <dbReference type="ChEBI" id="CHEBI:70815"/>
        <dbReference type="ChEBI" id="CHEBI:70846"/>
    </reaction>
    <physiologicalReaction direction="left-to-right" evidence="11">
        <dbReference type="Rhea" id="RHEA:34756"/>
    </physiologicalReaction>
</comment>
<dbReference type="GO" id="GO:0042391">
    <property type="term" value="P:regulation of membrane potential"/>
    <property type="evidence" value="ECO:0007669"/>
    <property type="project" value="UniProtKB-ARBA"/>
</dbReference>
<keyword evidence="8 12" id="KW-0746">Sphingolipid metabolism</keyword>
<feature type="domain" description="Glycosyl hydrolase family 30 TIM-barrel" evidence="14">
    <location>
        <begin position="108"/>
        <end position="451"/>
    </location>
</feature>
<dbReference type="GO" id="GO:0016758">
    <property type="term" value="F:hexosyltransferase activity"/>
    <property type="evidence" value="ECO:0007669"/>
    <property type="project" value="UniProtKB-ARBA"/>
</dbReference>
<dbReference type="GO" id="GO:0016241">
    <property type="term" value="P:regulation of macroautophagy"/>
    <property type="evidence" value="ECO:0007669"/>
    <property type="project" value="UniProtKB-ARBA"/>
</dbReference>
<dbReference type="InterPro" id="IPR001139">
    <property type="entry name" value="Glyco_hydro_30"/>
</dbReference>
<comment type="pathway">
    <text evidence="3">Sphingolipid metabolism.</text>
</comment>
<dbReference type="GO" id="GO:0010605">
    <property type="term" value="P:negative regulation of macromolecule metabolic process"/>
    <property type="evidence" value="ECO:0007669"/>
    <property type="project" value="UniProtKB-ARBA"/>
</dbReference>
<name>A0A1B6EFR1_9HEMI</name>
<dbReference type="InterPro" id="IPR013780">
    <property type="entry name" value="Glyco_hydro_b"/>
</dbReference>
<dbReference type="GO" id="GO:0004348">
    <property type="term" value="F:glucosylceramidase activity"/>
    <property type="evidence" value="ECO:0007669"/>
    <property type="project" value="UniProtKB-EC"/>
</dbReference>
<evidence type="ECO:0000256" key="3">
    <source>
        <dbReference type="ARBA" id="ARBA00004991"/>
    </source>
</evidence>
<evidence type="ECO:0000256" key="6">
    <source>
        <dbReference type="ARBA" id="ARBA00022729"/>
    </source>
</evidence>
<dbReference type="EMBL" id="GEDC01000531">
    <property type="protein sequence ID" value="JAS36767.1"/>
    <property type="molecule type" value="Transcribed_RNA"/>
</dbReference>
<dbReference type="Pfam" id="PF17189">
    <property type="entry name" value="Glyco_hydro_30C"/>
    <property type="match status" value="1"/>
</dbReference>
<evidence type="ECO:0000256" key="5">
    <source>
        <dbReference type="ARBA" id="ARBA00012658"/>
    </source>
</evidence>
<reference evidence="16" key="1">
    <citation type="submission" date="2015-12" db="EMBL/GenBank/DDBJ databases">
        <title>De novo transcriptome assembly of four potential Pierce s Disease insect vectors from Arizona vineyards.</title>
        <authorList>
            <person name="Tassone E.E."/>
        </authorList>
    </citation>
    <scope>NUCLEOTIDE SEQUENCE</scope>
</reference>
<feature type="domain" description="Glycosyl hydrolase family 30 beta sandwich" evidence="15">
    <location>
        <begin position="454"/>
        <end position="517"/>
    </location>
</feature>